<protein>
    <submittedName>
        <fullName evidence="1">Uncharacterized protein</fullName>
    </submittedName>
</protein>
<reference evidence="1" key="2">
    <citation type="journal article" date="2023" name="IMA Fungus">
        <title>Comparative genomic study of the Penicillium genus elucidates a diverse pangenome and 15 lateral gene transfer events.</title>
        <authorList>
            <person name="Petersen C."/>
            <person name="Sorensen T."/>
            <person name="Nielsen M.R."/>
            <person name="Sondergaard T.E."/>
            <person name="Sorensen J.L."/>
            <person name="Fitzpatrick D.A."/>
            <person name="Frisvad J.C."/>
            <person name="Nielsen K.L."/>
        </authorList>
    </citation>
    <scope>NUCLEOTIDE SEQUENCE</scope>
    <source>
        <strain evidence="1">IBT 19713</strain>
    </source>
</reference>
<dbReference type="Proteomes" id="UP001150941">
    <property type="component" value="Unassembled WGS sequence"/>
</dbReference>
<organism evidence="1 2">
    <name type="scientific">Penicillium chermesinum</name>
    <dbReference type="NCBI Taxonomy" id="63820"/>
    <lineage>
        <taxon>Eukaryota</taxon>
        <taxon>Fungi</taxon>
        <taxon>Dikarya</taxon>
        <taxon>Ascomycota</taxon>
        <taxon>Pezizomycotina</taxon>
        <taxon>Eurotiomycetes</taxon>
        <taxon>Eurotiomycetidae</taxon>
        <taxon>Eurotiales</taxon>
        <taxon>Aspergillaceae</taxon>
        <taxon>Penicillium</taxon>
    </lineage>
</organism>
<dbReference type="AlphaFoldDB" id="A0A9W9P5K7"/>
<evidence type="ECO:0000313" key="2">
    <source>
        <dbReference type="Proteomes" id="UP001150941"/>
    </source>
</evidence>
<gene>
    <name evidence="1" type="ORF">N7468_002958</name>
</gene>
<proteinExistence type="predicted"/>
<comment type="caution">
    <text evidence="1">The sequence shown here is derived from an EMBL/GenBank/DDBJ whole genome shotgun (WGS) entry which is preliminary data.</text>
</comment>
<dbReference type="EMBL" id="JAPQKS010000003">
    <property type="protein sequence ID" value="KAJ5238339.1"/>
    <property type="molecule type" value="Genomic_DNA"/>
</dbReference>
<reference evidence="1" key="1">
    <citation type="submission" date="2022-11" db="EMBL/GenBank/DDBJ databases">
        <authorList>
            <person name="Petersen C."/>
        </authorList>
    </citation>
    <scope>NUCLEOTIDE SEQUENCE</scope>
    <source>
        <strain evidence="1">IBT 19713</strain>
    </source>
</reference>
<name>A0A9W9P5K7_9EURO</name>
<evidence type="ECO:0000313" key="1">
    <source>
        <dbReference type="EMBL" id="KAJ5238339.1"/>
    </source>
</evidence>
<accession>A0A9W9P5K7</accession>
<dbReference type="GeneID" id="83199558"/>
<dbReference type="RefSeq" id="XP_058331258.1">
    <property type="nucleotide sequence ID" value="XM_058472255.1"/>
</dbReference>
<sequence>MADRVRLHQSSKMLIPFMVRIPKNTARCIAAEWPQWDVKAGTLSDVIVAIYPTRDEGHGSFLKPSA</sequence>
<keyword evidence="2" id="KW-1185">Reference proteome</keyword>